<dbReference type="InterPro" id="IPR010978">
    <property type="entry name" value="tRNA-bd_arm"/>
</dbReference>
<dbReference type="PANTHER" id="PTHR11778">
    <property type="entry name" value="SERYL-TRNA SYNTHETASE"/>
    <property type="match status" value="1"/>
</dbReference>
<feature type="non-terminal residue" evidence="2">
    <location>
        <position position="146"/>
    </location>
</feature>
<dbReference type="AlphaFoldDB" id="A0A820JP02"/>
<dbReference type="Proteomes" id="UP000663842">
    <property type="component" value="Unassembled WGS sequence"/>
</dbReference>
<dbReference type="Pfam" id="PF02403">
    <property type="entry name" value="Seryl_tRNA_N"/>
    <property type="match status" value="1"/>
</dbReference>
<comment type="caution">
    <text evidence="2">The sequence shown here is derived from an EMBL/GenBank/DDBJ whole genome shotgun (WGS) entry which is preliminary data.</text>
</comment>
<protein>
    <recommendedName>
        <fullName evidence="1">Serine-tRNA synthetase type1 N-terminal domain-containing protein</fullName>
    </recommendedName>
</protein>
<dbReference type="InterPro" id="IPR015866">
    <property type="entry name" value="Ser-tRNA-synth_1_N"/>
</dbReference>
<organism evidence="2 3">
    <name type="scientific">Rotaria magnacalcarata</name>
    <dbReference type="NCBI Taxonomy" id="392030"/>
    <lineage>
        <taxon>Eukaryota</taxon>
        <taxon>Metazoa</taxon>
        <taxon>Spiralia</taxon>
        <taxon>Gnathifera</taxon>
        <taxon>Rotifera</taxon>
        <taxon>Eurotatoria</taxon>
        <taxon>Bdelloidea</taxon>
        <taxon>Philodinida</taxon>
        <taxon>Philodinidae</taxon>
        <taxon>Rotaria</taxon>
    </lineage>
</organism>
<dbReference type="SUPFAM" id="SSF46589">
    <property type="entry name" value="tRNA-binding arm"/>
    <property type="match status" value="1"/>
</dbReference>
<feature type="domain" description="Serine-tRNA synthetase type1 N-terminal" evidence="1">
    <location>
        <begin position="2"/>
        <end position="91"/>
    </location>
</feature>
<dbReference type="InterPro" id="IPR002317">
    <property type="entry name" value="Ser-tRNA-ligase_type_1"/>
</dbReference>
<gene>
    <name evidence="2" type="ORF">UXM345_LOCUS34978</name>
</gene>
<sequence length="146" mass="16859">MVLDIELLRRNPEIVRDSQKKRYKGLERVDKVIDLDSQWRTVRYQADQWNKVKNLCGRTIGSKKQAKENEGDSEVLPENLKISLETLDAELIGTLTITKIKHLSTLIDNEIEKTKENLIKIENERNSTLHEIGNIVHESVPVSDNE</sequence>
<evidence type="ECO:0000313" key="3">
    <source>
        <dbReference type="Proteomes" id="UP000663842"/>
    </source>
</evidence>
<dbReference type="GO" id="GO:0006434">
    <property type="term" value="P:seryl-tRNA aminoacylation"/>
    <property type="evidence" value="ECO:0007669"/>
    <property type="project" value="InterPro"/>
</dbReference>
<dbReference type="Gene3D" id="1.10.287.40">
    <property type="entry name" value="Serine-tRNA synthetase, tRNA binding domain"/>
    <property type="match status" value="1"/>
</dbReference>
<accession>A0A820JP02</accession>
<proteinExistence type="predicted"/>
<dbReference type="GO" id="GO:0005524">
    <property type="term" value="F:ATP binding"/>
    <property type="evidence" value="ECO:0007669"/>
    <property type="project" value="InterPro"/>
</dbReference>
<reference evidence="2" key="1">
    <citation type="submission" date="2021-02" db="EMBL/GenBank/DDBJ databases">
        <authorList>
            <person name="Nowell W R."/>
        </authorList>
    </citation>
    <scope>NUCLEOTIDE SEQUENCE</scope>
</reference>
<dbReference type="GO" id="GO:0004828">
    <property type="term" value="F:serine-tRNA ligase activity"/>
    <property type="evidence" value="ECO:0007669"/>
    <property type="project" value="InterPro"/>
</dbReference>
<dbReference type="EMBL" id="CAJOBF010013542">
    <property type="protein sequence ID" value="CAF4330720.1"/>
    <property type="molecule type" value="Genomic_DNA"/>
</dbReference>
<evidence type="ECO:0000259" key="1">
    <source>
        <dbReference type="Pfam" id="PF02403"/>
    </source>
</evidence>
<dbReference type="InterPro" id="IPR042103">
    <property type="entry name" value="SerRS_1_N_sf"/>
</dbReference>
<dbReference type="FunFam" id="1.10.287.40:FF:000002">
    <property type="entry name" value="Serine--tRNA ligase, cytoplasmic"/>
    <property type="match status" value="1"/>
</dbReference>
<name>A0A820JP02_9BILA</name>
<evidence type="ECO:0000313" key="2">
    <source>
        <dbReference type="EMBL" id="CAF4330720.1"/>
    </source>
</evidence>